<evidence type="ECO:0000256" key="12">
    <source>
        <dbReference type="ARBA" id="ARBA00022833"/>
    </source>
</evidence>
<evidence type="ECO:0000256" key="6">
    <source>
        <dbReference type="ARBA" id="ARBA00012483"/>
    </source>
</evidence>
<dbReference type="GO" id="GO:0045944">
    <property type="term" value="P:positive regulation of transcription by RNA polymerase II"/>
    <property type="evidence" value="ECO:0007669"/>
    <property type="project" value="TreeGrafter"/>
</dbReference>
<dbReference type="EMBL" id="GGFM01001368">
    <property type="protein sequence ID" value="MBW22119.1"/>
    <property type="molecule type" value="Transcribed_RNA"/>
</dbReference>
<dbReference type="PROSITE" id="PS50089">
    <property type="entry name" value="ZF_RING_2"/>
    <property type="match status" value="1"/>
</dbReference>
<keyword evidence="8" id="KW-0808">Transferase</keyword>
<dbReference type="GO" id="GO:0061630">
    <property type="term" value="F:ubiquitin protein ligase activity"/>
    <property type="evidence" value="ECO:0007669"/>
    <property type="project" value="UniProtKB-EC"/>
</dbReference>
<dbReference type="EC" id="2.3.2.27" evidence="6"/>
<dbReference type="GO" id="GO:0008270">
    <property type="term" value="F:zinc ion binding"/>
    <property type="evidence" value="ECO:0007669"/>
    <property type="project" value="UniProtKB-KW"/>
</dbReference>
<dbReference type="InterPro" id="IPR018957">
    <property type="entry name" value="Znf_C3HC4_RING-type"/>
</dbReference>
<keyword evidence="9" id="KW-0479">Metal-binding</keyword>
<feature type="region of interest" description="Disordered" evidence="17">
    <location>
        <begin position="412"/>
        <end position="459"/>
    </location>
</feature>
<reference evidence="19" key="1">
    <citation type="submission" date="2018-01" db="EMBL/GenBank/DDBJ databases">
        <title>An insight into the sialome of Amazonian anophelines.</title>
        <authorList>
            <person name="Ribeiro J.M."/>
            <person name="Scarpassa V."/>
            <person name="Calvo E."/>
        </authorList>
    </citation>
    <scope>NUCLEOTIDE SEQUENCE</scope>
    <source>
        <tissue evidence="19">Salivary glands</tissue>
    </source>
</reference>
<dbReference type="GO" id="GO:0000976">
    <property type="term" value="F:transcription cis-regulatory region binding"/>
    <property type="evidence" value="ECO:0007669"/>
    <property type="project" value="TreeGrafter"/>
</dbReference>
<feature type="compositionally biased region" description="Polar residues" evidence="17">
    <location>
        <begin position="1"/>
        <end position="12"/>
    </location>
</feature>
<evidence type="ECO:0000256" key="7">
    <source>
        <dbReference type="ARBA" id="ARBA00022490"/>
    </source>
</evidence>
<dbReference type="InterPro" id="IPR001841">
    <property type="entry name" value="Znf_RING"/>
</dbReference>
<keyword evidence="7" id="KW-0963">Cytoplasm</keyword>
<evidence type="ECO:0000256" key="13">
    <source>
        <dbReference type="ARBA" id="ARBA00023242"/>
    </source>
</evidence>
<dbReference type="GO" id="GO:0005634">
    <property type="term" value="C:nucleus"/>
    <property type="evidence" value="ECO:0007669"/>
    <property type="project" value="UniProtKB-SubCell"/>
</dbReference>
<evidence type="ECO:0000256" key="10">
    <source>
        <dbReference type="ARBA" id="ARBA00022771"/>
    </source>
</evidence>
<keyword evidence="12" id="KW-0862">Zinc</keyword>
<comment type="similarity">
    <text evidence="5">Belongs to the RNF10 family.</text>
</comment>
<protein>
    <recommendedName>
        <fullName evidence="14">E3 ubiquitin-protein ligase RNF10</fullName>
        <ecNumber evidence="6">2.3.2.27</ecNumber>
    </recommendedName>
    <alternativeName>
        <fullName evidence="15">RING finger protein 10</fullName>
    </alternativeName>
</protein>
<dbReference type="PANTHER" id="PTHR12983:SF9">
    <property type="entry name" value="E3 UBIQUITIN-PROTEIN LIGASE RNF10"/>
    <property type="match status" value="1"/>
</dbReference>
<comment type="subcellular location">
    <subcellularLocation>
        <location evidence="3">Cytoplasm</location>
    </subcellularLocation>
    <subcellularLocation>
        <location evidence="2">Nucleus</location>
    </subcellularLocation>
</comment>
<accession>A0A2M3Z0R1</accession>
<proteinExistence type="inferred from homology"/>
<feature type="region of interest" description="Disordered" evidence="17">
    <location>
        <begin position="1"/>
        <end position="143"/>
    </location>
</feature>
<feature type="region of interest" description="Disordered" evidence="17">
    <location>
        <begin position="774"/>
        <end position="826"/>
    </location>
</feature>
<feature type="compositionally biased region" description="Low complexity" evidence="17">
    <location>
        <begin position="412"/>
        <end position="430"/>
    </location>
</feature>
<name>A0A2M3Z0R1_9DIPT</name>
<dbReference type="FunFam" id="3.30.40.10:FF:000112">
    <property type="entry name" value="RING finger protein 10"/>
    <property type="match status" value="1"/>
</dbReference>
<dbReference type="PANTHER" id="PTHR12983">
    <property type="entry name" value="RING FINGER 10 FAMILY MEMBER"/>
    <property type="match status" value="1"/>
</dbReference>
<evidence type="ECO:0000256" key="4">
    <source>
        <dbReference type="ARBA" id="ARBA00004906"/>
    </source>
</evidence>
<feature type="compositionally biased region" description="Polar residues" evidence="17">
    <location>
        <begin position="435"/>
        <end position="447"/>
    </location>
</feature>
<keyword evidence="11" id="KW-0833">Ubl conjugation pathway</keyword>
<evidence type="ECO:0000256" key="2">
    <source>
        <dbReference type="ARBA" id="ARBA00004123"/>
    </source>
</evidence>
<evidence type="ECO:0000256" key="14">
    <source>
        <dbReference type="ARBA" id="ARBA00035131"/>
    </source>
</evidence>
<dbReference type="InterPro" id="IPR013083">
    <property type="entry name" value="Znf_RING/FYVE/PHD"/>
</dbReference>
<dbReference type="Gene3D" id="3.30.40.10">
    <property type="entry name" value="Zinc/RING finger domain, C3HC4 (zinc finger)"/>
    <property type="match status" value="1"/>
</dbReference>
<dbReference type="SMART" id="SM00184">
    <property type="entry name" value="RING"/>
    <property type="match status" value="1"/>
</dbReference>
<evidence type="ECO:0000256" key="11">
    <source>
        <dbReference type="ARBA" id="ARBA00022786"/>
    </source>
</evidence>
<evidence type="ECO:0000256" key="8">
    <source>
        <dbReference type="ARBA" id="ARBA00022679"/>
    </source>
</evidence>
<evidence type="ECO:0000256" key="16">
    <source>
        <dbReference type="PROSITE-ProRule" id="PRU00175"/>
    </source>
</evidence>
<dbReference type="GO" id="GO:0016874">
    <property type="term" value="F:ligase activity"/>
    <property type="evidence" value="ECO:0007669"/>
    <property type="project" value="UniProtKB-KW"/>
</dbReference>
<comment type="pathway">
    <text evidence="4">Protein modification; protein ubiquitination.</text>
</comment>
<dbReference type="Pfam" id="PF00097">
    <property type="entry name" value="zf-C3HC4"/>
    <property type="match status" value="1"/>
</dbReference>
<evidence type="ECO:0000259" key="18">
    <source>
        <dbReference type="PROSITE" id="PS50089"/>
    </source>
</evidence>
<dbReference type="CDD" id="cd16536">
    <property type="entry name" value="RING-HC_RNF10"/>
    <property type="match status" value="1"/>
</dbReference>
<keyword evidence="10 16" id="KW-0863">Zinc-finger</keyword>
<feature type="region of interest" description="Disordered" evidence="17">
    <location>
        <begin position="660"/>
        <end position="711"/>
    </location>
</feature>
<organism evidence="19">
    <name type="scientific">Anopheles braziliensis</name>
    <dbReference type="NCBI Taxonomy" id="58242"/>
    <lineage>
        <taxon>Eukaryota</taxon>
        <taxon>Metazoa</taxon>
        <taxon>Ecdysozoa</taxon>
        <taxon>Arthropoda</taxon>
        <taxon>Hexapoda</taxon>
        <taxon>Insecta</taxon>
        <taxon>Pterygota</taxon>
        <taxon>Neoptera</taxon>
        <taxon>Endopterygota</taxon>
        <taxon>Diptera</taxon>
        <taxon>Nematocera</taxon>
        <taxon>Culicoidea</taxon>
        <taxon>Culicidae</taxon>
        <taxon>Anophelinae</taxon>
        <taxon>Anopheles</taxon>
    </lineage>
</organism>
<keyword evidence="13" id="KW-0539">Nucleus</keyword>
<evidence type="ECO:0000256" key="3">
    <source>
        <dbReference type="ARBA" id="ARBA00004496"/>
    </source>
</evidence>
<feature type="compositionally biased region" description="Gly residues" evidence="17">
    <location>
        <begin position="807"/>
        <end position="818"/>
    </location>
</feature>
<evidence type="ECO:0000256" key="9">
    <source>
        <dbReference type="ARBA" id="ARBA00022723"/>
    </source>
</evidence>
<feature type="compositionally biased region" description="Polar residues" evidence="17">
    <location>
        <begin position="665"/>
        <end position="683"/>
    </location>
</feature>
<evidence type="ECO:0000256" key="15">
    <source>
        <dbReference type="ARBA" id="ARBA00035390"/>
    </source>
</evidence>
<dbReference type="InterPro" id="IPR039739">
    <property type="entry name" value="MAG2/RNF10"/>
</dbReference>
<evidence type="ECO:0000256" key="17">
    <source>
        <dbReference type="SAM" id="MobiDB-lite"/>
    </source>
</evidence>
<dbReference type="SUPFAM" id="SSF57850">
    <property type="entry name" value="RING/U-box"/>
    <property type="match status" value="1"/>
</dbReference>
<dbReference type="AlphaFoldDB" id="A0A2M3Z0R1"/>
<dbReference type="PROSITE" id="PS00518">
    <property type="entry name" value="ZF_RING_1"/>
    <property type="match status" value="1"/>
</dbReference>
<evidence type="ECO:0000313" key="19">
    <source>
        <dbReference type="EMBL" id="MBW22119.1"/>
    </source>
</evidence>
<dbReference type="InterPro" id="IPR017907">
    <property type="entry name" value="Znf_RING_CS"/>
</dbReference>
<dbReference type="GO" id="GO:0005737">
    <property type="term" value="C:cytoplasm"/>
    <property type="evidence" value="ECO:0007669"/>
    <property type="project" value="UniProtKB-SubCell"/>
</dbReference>
<feature type="domain" description="RING-type" evidence="18">
    <location>
        <begin position="232"/>
        <end position="273"/>
    </location>
</feature>
<comment type="catalytic activity">
    <reaction evidence="1">
        <text>S-ubiquitinyl-[E2 ubiquitin-conjugating enzyme]-L-cysteine + [acceptor protein]-L-lysine = [E2 ubiquitin-conjugating enzyme]-L-cysteine + N(6)-ubiquitinyl-[acceptor protein]-L-lysine.</text>
        <dbReference type="EC" id="2.3.2.27"/>
    </reaction>
</comment>
<keyword evidence="19" id="KW-0436">Ligase</keyword>
<sequence length="837" mass="91021">MEKNRFANQNVAKGQLSDGKKNQDVSTKWPRQSKRRSDQPDTGNHRNANGSSSGGGGRGSNANKNRNPSNYNYDARQRPASQRSAKPPEQQAASAAAASQYDEEEDEEFEVGRATGLGLSGKPNPPTRAGGGELHSVFSPGSKKQSLNHLLNFHYAPRDRDQPARFSRTGNVRRTQYASQHSYNKEQFLQANCQFVVRAGEDYGLFQASPDQLVDWTKIEQIHVLSAEEPQCPICLYPPVAAKMTKCGHVYCWPCILHYLALSDKAWRKCPICYDAIHLPDLRSAVSKPFHAYGTGEYVTLQLMRREKGSMTVVEVTAEPPSAPTASDHHPIPHFDANAGNSILTKLLLTDTAQMLNIMDREKAELENQIVADGGAESPENIFVQQALDLLAERRNMIATGERIVFAARKPTTPTTMTTMPASATPSPSSDESDSVSQDGSVDTNGGITAGGDTRPSSIDFLIDEENNFSVSDIDIVPTAQCAGNYYYFYQSVDGQPLFLHSINSRMLQTMYGSLERAPRRITGRVVQKDACSMDETLRRRLKYLQHLPVCTQFEVVELDFGSAPTAAADGGNEAGAATVVSTEVLAAFSDELAVRRRNRERRDREERKREKKIFEFNERQLGKAMARSARISIDSTKHFPMCGSVDSYDAAPSLIGTSPGARSDVSSSPPTTSAPGLSSSWSKMVATQPASSSSQQQQQRWPALGGSTASVPVPIQKVTQVTGSRMAVTSVSTRTGWHHLPVSEDDEEDNEDMLAARAPRFNNSLGSAIEAALEKASSKQKQHKKPGNIVNNQQDHQGLPATAADNGGGRAAGGGGAGKRKKGKKILLVASGVNLN</sequence>
<evidence type="ECO:0000256" key="1">
    <source>
        <dbReference type="ARBA" id="ARBA00000900"/>
    </source>
</evidence>
<evidence type="ECO:0000256" key="5">
    <source>
        <dbReference type="ARBA" id="ARBA00008117"/>
    </source>
</evidence>
<feature type="compositionally biased region" description="Low complexity" evidence="17">
    <location>
        <begin position="89"/>
        <end position="100"/>
    </location>
</feature>